<gene>
    <name evidence="2" type="ORF">PG996_010297</name>
</gene>
<name>A0ABR1UNU3_9PEZI</name>
<proteinExistence type="predicted"/>
<reference evidence="2 3" key="1">
    <citation type="submission" date="2023-01" db="EMBL/GenBank/DDBJ databases">
        <title>Analysis of 21 Apiospora genomes using comparative genomics revels a genus with tremendous synthesis potential of carbohydrate active enzymes and secondary metabolites.</title>
        <authorList>
            <person name="Sorensen T."/>
        </authorList>
    </citation>
    <scope>NUCLEOTIDE SEQUENCE [LARGE SCALE GENOMIC DNA]</scope>
    <source>
        <strain evidence="2 3">CBS 83171</strain>
    </source>
</reference>
<protein>
    <submittedName>
        <fullName evidence="2">Uncharacterized protein</fullName>
    </submittedName>
</protein>
<feature type="region of interest" description="Disordered" evidence="1">
    <location>
        <begin position="100"/>
        <end position="130"/>
    </location>
</feature>
<evidence type="ECO:0000256" key="1">
    <source>
        <dbReference type="SAM" id="MobiDB-lite"/>
    </source>
</evidence>
<dbReference type="PROSITE" id="PS50007">
    <property type="entry name" value="PIPLC_X_DOMAIN"/>
    <property type="match status" value="1"/>
</dbReference>
<keyword evidence="3" id="KW-1185">Reference proteome</keyword>
<evidence type="ECO:0000313" key="2">
    <source>
        <dbReference type="EMBL" id="KAK8060367.1"/>
    </source>
</evidence>
<evidence type="ECO:0000313" key="3">
    <source>
        <dbReference type="Proteomes" id="UP001446871"/>
    </source>
</evidence>
<dbReference type="Proteomes" id="UP001446871">
    <property type="component" value="Unassembled WGS sequence"/>
</dbReference>
<accession>A0ABR1UNU3</accession>
<organism evidence="2 3">
    <name type="scientific">Apiospora saccharicola</name>
    <dbReference type="NCBI Taxonomy" id="335842"/>
    <lineage>
        <taxon>Eukaryota</taxon>
        <taxon>Fungi</taxon>
        <taxon>Dikarya</taxon>
        <taxon>Ascomycota</taxon>
        <taxon>Pezizomycotina</taxon>
        <taxon>Sordariomycetes</taxon>
        <taxon>Xylariomycetidae</taxon>
        <taxon>Amphisphaeriales</taxon>
        <taxon>Apiosporaceae</taxon>
        <taxon>Apiospora</taxon>
    </lineage>
</organism>
<dbReference type="EMBL" id="JAQQWM010000006">
    <property type="protein sequence ID" value="KAK8060367.1"/>
    <property type="molecule type" value="Genomic_DNA"/>
</dbReference>
<sequence>MCHTPDVLTCTERVHGDNRDAEPADAPIDAVQKLEQLLGDHFIPVTHADFSTKLTQRWSTWQAPSYIGAVQPTTEEDVAKIARTPSRRCCTVPLAAINGPTGPALRATQDPIPRHGGRPRAGRRVSAWWA</sequence>
<comment type="caution">
    <text evidence="2">The sequence shown here is derived from an EMBL/GenBank/DDBJ whole genome shotgun (WGS) entry which is preliminary data.</text>
</comment>